<dbReference type="InterPro" id="IPR011992">
    <property type="entry name" value="EF-hand-dom_pair"/>
</dbReference>
<evidence type="ECO:0000256" key="2">
    <source>
        <dbReference type="ARBA" id="ARBA00022837"/>
    </source>
</evidence>
<comment type="caution">
    <text evidence="4">The sequence shown here is derived from an EMBL/GenBank/DDBJ whole genome shotgun (WGS) entry which is preliminary data.</text>
</comment>
<dbReference type="InterPro" id="IPR050230">
    <property type="entry name" value="CALM/Myosin/TropC-like"/>
</dbReference>
<keyword evidence="1" id="KW-0677">Repeat</keyword>
<evidence type="ECO:0000313" key="5">
    <source>
        <dbReference type="Proteomes" id="UP000663836"/>
    </source>
</evidence>
<dbReference type="EMBL" id="CAJOBD010000552">
    <property type="protein sequence ID" value="CAF3686915.1"/>
    <property type="molecule type" value="Genomic_DNA"/>
</dbReference>
<dbReference type="AlphaFoldDB" id="A0A818U1Z7"/>
<proteinExistence type="predicted"/>
<accession>A0A818U1Z7</accession>
<evidence type="ECO:0000259" key="3">
    <source>
        <dbReference type="PROSITE" id="PS50222"/>
    </source>
</evidence>
<dbReference type="InterPro" id="IPR018247">
    <property type="entry name" value="EF_Hand_1_Ca_BS"/>
</dbReference>
<feature type="domain" description="EF-hand" evidence="3">
    <location>
        <begin position="60"/>
        <end position="95"/>
    </location>
</feature>
<feature type="domain" description="EF-hand" evidence="3">
    <location>
        <begin position="24"/>
        <end position="59"/>
    </location>
</feature>
<protein>
    <recommendedName>
        <fullName evidence="3">EF-hand domain-containing protein</fullName>
    </recommendedName>
</protein>
<dbReference type="Proteomes" id="UP000663836">
    <property type="component" value="Unassembled WGS sequence"/>
</dbReference>
<dbReference type="PANTHER" id="PTHR23048">
    <property type="entry name" value="MYOSIN LIGHT CHAIN 1, 3"/>
    <property type="match status" value="1"/>
</dbReference>
<evidence type="ECO:0000313" key="4">
    <source>
        <dbReference type="EMBL" id="CAF3686915.1"/>
    </source>
</evidence>
<feature type="domain" description="EF-hand" evidence="3">
    <location>
        <begin position="143"/>
        <end position="178"/>
    </location>
</feature>
<sequence length="180" mass="20383">MSEHRSHSSPSNVANKAFYDISPEELAELREAFRVFDQNGDGSITLSELRIVLDQMGLDPSEEELQDMIREVDEDQSGTISFAEFVDMVKKAVDTNKNSREELFRAFQVFDLDQNGFITMEELRTGIQLINPILVLQATGDRPTDEDALEMIAEADIDGDGRINYDEFVLIMTNNTSPRK</sequence>
<organism evidence="4 5">
    <name type="scientific">Rotaria sordida</name>
    <dbReference type="NCBI Taxonomy" id="392033"/>
    <lineage>
        <taxon>Eukaryota</taxon>
        <taxon>Metazoa</taxon>
        <taxon>Spiralia</taxon>
        <taxon>Gnathifera</taxon>
        <taxon>Rotifera</taxon>
        <taxon>Eurotatoria</taxon>
        <taxon>Bdelloidea</taxon>
        <taxon>Philodinida</taxon>
        <taxon>Philodinidae</taxon>
        <taxon>Rotaria</taxon>
    </lineage>
</organism>
<gene>
    <name evidence="4" type="ORF">JBS370_LOCUS8582</name>
</gene>
<dbReference type="Gene3D" id="1.10.238.10">
    <property type="entry name" value="EF-hand"/>
    <property type="match status" value="2"/>
</dbReference>
<keyword evidence="2" id="KW-0106">Calcium</keyword>
<evidence type="ECO:0000256" key="1">
    <source>
        <dbReference type="ARBA" id="ARBA00022737"/>
    </source>
</evidence>
<dbReference type="SUPFAM" id="SSF47473">
    <property type="entry name" value="EF-hand"/>
    <property type="match status" value="1"/>
</dbReference>
<dbReference type="SMART" id="SM00054">
    <property type="entry name" value="EFh"/>
    <property type="match status" value="4"/>
</dbReference>
<dbReference type="PROSITE" id="PS00018">
    <property type="entry name" value="EF_HAND_1"/>
    <property type="match status" value="4"/>
</dbReference>
<dbReference type="GO" id="GO:0016460">
    <property type="term" value="C:myosin II complex"/>
    <property type="evidence" value="ECO:0007669"/>
    <property type="project" value="TreeGrafter"/>
</dbReference>
<name>A0A818U1Z7_9BILA</name>
<reference evidence="4" key="1">
    <citation type="submission" date="2021-02" db="EMBL/GenBank/DDBJ databases">
        <authorList>
            <person name="Nowell W R."/>
        </authorList>
    </citation>
    <scope>NUCLEOTIDE SEQUENCE</scope>
</reference>
<dbReference type="GO" id="GO:0005509">
    <property type="term" value="F:calcium ion binding"/>
    <property type="evidence" value="ECO:0007669"/>
    <property type="project" value="InterPro"/>
</dbReference>
<dbReference type="PROSITE" id="PS50222">
    <property type="entry name" value="EF_HAND_2"/>
    <property type="match status" value="4"/>
</dbReference>
<dbReference type="FunFam" id="1.10.238.10:FF:000001">
    <property type="entry name" value="Calmodulin 1"/>
    <property type="match status" value="1"/>
</dbReference>
<dbReference type="CDD" id="cd00051">
    <property type="entry name" value="EFh"/>
    <property type="match status" value="2"/>
</dbReference>
<dbReference type="InterPro" id="IPR002048">
    <property type="entry name" value="EF_hand_dom"/>
</dbReference>
<feature type="domain" description="EF-hand" evidence="3">
    <location>
        <begin position="98"/>
        <end position="133"/>
    </location>
</feature>
<dbReference type="Pfam" id="PF13499">
    <property type="entry name" value="EF-hand_7"/>
    <property type="match status" value="2"/>
</dbReference>
<dbReference type="PANTHER" id="PTHR23048:SF0">
    <property type="entry name" value="CALMODULIN LIKE 3"/>
    <property type="match status" value="1"/>
</dbReference>